<keyword evidence="3" id="KW-0067">ATP-binding</keyword>
<dbReference type="RefSeq" id="WP_158067985.1">
    <property type="nucleotide sequence ID" value="NZ_CP042829.1"/>
</dbReference>
<dbReference type="Gene3D" id="2.30.30.100">
    <property type="match status" value="1"/>
</dbReference>
<dbReference type="InterPro" id="IPR004143">
    <property type="entry name" value="BPL_LPL_catalytic"/>
</dbReference>
<dbReference type="PROSITE" id="PS51733">
    <property type="entry name" value="BPL_LPL_CATALYTIC"/>
    <property type="match status" value="1"/>
</dbReference>
<dbReference type="NCBIfam" id="TIGR00121">
    <property type="entry name" value="birA_ligase"/>
    <property type="match status" value="1"/>
</dbReference>
<reference evidence="7 8" key="2">
    <citation type="submission" date="2019-10" db="EMBL/GenBank/DDBJ databases">
        <title>Thermopilla bonchosmolovskayae gen. nov., sp. nov., a moderately thermophilic Chloroflexi bacterium from a Chukotka hot spring (Arctic, Russia), representing a novel classis Thermopillaia, which include previously uncultivated lineage OLB14.</title>
        <authorList>
            <person name="Kochetkova T.V."/>
            <person name="Zayulina K.S."/>
            <person name="Zhigarkov V.S."/>
            <person name="Minaev N.V."/>
            <person name="Novikov A."/>
            <person name="Toshchakov S.V."/>
            <person name="Elcheninov A.G."/>
            <person name="Kublanov I.V."/>
        </authorList>
    </citation>
    <scope>NUCLEOTIDE SEQUENCE [LARGE SCALE GENOMIC DNA]</scope>
    <source>
        <strain evidence="7 8">3753O</strain>
    </source>
</reference>
<dbReference type="InterPro" id="IPR004408">
    <property type="entry name" value="Biotin_CoA_COase_ligase"/>
</dbReference>
<dbReference type="InterPro" id="IPR008988">
    <property type="entry name" value="Transcriptional_repressor_C"/>
</dbReference>
<sequence length="263" mass="28030">MTASLPPFDFARFQSLLTTTLIGRPLVYRPVVGSTMDLARREAAEGAVHGTAVFAEEQTAGRGRRGRTFFSPAGANIYVTFILRCSLELHRTLPVRVPVAVAEALAAVVPEAAIKWPNDIWVGGLKVCGMLIDGELEAEGPVAFPGIGINVNFDPSTAQPDLQRIATSLAAVLGRPVDREALFARLCNELERTLAAPAADVLARYRERNLVLGRRVHVSPVGGAPFEALAVDLDDAGALVVERDSGVRETVTAADVTVRPVAT</sequence>
<evidence type="ECO:0000313" key="7">
    <source>
        <dbReference type="EMBL" id="QFG04043.1"/>
    </source>
</evidence>
<dbReference type="Pfam" id="PF02237">
    <property type="entry name" value="BPL_C"/>
    <property type="match status" value="1"/>
</dbReference>
<keyword evidence="8" id="KW-1185">Reference proteome</keyword>
<feature type="domain" description="BPL/LPL catalytic" evidence="6">
    <location>
        <begin position="11"/>
        <end position="198"/>
    </location>
</feature>
<evidence type="ECO:0000313" key="8">
    <source>
        <dbReference type="Proteomes" id="UP000326331"/>
    </source>
</evidence>
<dbReference type="SUPFAM" id="SSF50037">
    <property type="entry name" value="C-terminal domain of transcriptional repressors"/>
    <property type="match status" value="1"/>
</dbReference>
<keyword evidence="1 7" id="KW-0436">Ligase</keyword>
<keyword evidence="2" id="KW-0547">Nucleotide-binding</keyword>
<evidence type="ECO:0000256" key="2">
    <source>
        <dbReference type="ARBA" id="ARBA00022741"/>
    </source>
</evidence>
<evidence type="ECO:0000256" key="1">
    <source>
        <dbReference type="ARBA" id="ARBA00022598"/>
    </source>
</evidence>
<reference evidence="7 8" key="1">
    <citation type="submission" date="2019-08" db="EMBL/GenBank/DDBJ databases">
        <authorList>
            <person name="Toschakov S.V."/>
        </authorList>
    </citation>
    <scope>NUCLEOTIDE SEQUENCE [LARGE SCALE GENOMIC DNA]</scope>
    <source>
        <strain evidence="7 8">3753O</strain>
    </source>
</reference>
<gene>
    <name evidence="7" type="ORF">Tbon_12380</name>
</gene>
<evidence type="ECO:0000256" key="3">
    <source>
        <dbReference type="ARBA" id="ARBA00022840"/>
    </source>
</evidence>
<protein>
    <recommendedName>
        <fullName evidence="5">biotin--[biotin carboxyl-carrier protein] ligase</fullName>
        <ecNumber evidence="5">6.3.4.15</ecNumber>
    </recommendedName>
</protein>
<organism evidence="7 8">
    <name type="scientific">Tepidiforma bonchosmolovskayae</name>
    <dbReference type="NCBI Taxonomy" id="2601677"/>
    <lineage>
        <taxon>Bacteria</taxon>
        <taxon>Bacillati</taxon>
        <taxon>Chloroflexota</taxon>
        <taxon>Tepidiformia</taxon>
        <taxon>Tepidiformales</taxon>
        <taxon>Tepidiformaceae</taxon>
        <taxon>Tepidiforma</taxon>
    </lineage>
</organism>
<dbReference type="SUPFAM" id="SSF55681">
    <property type="entry name" value="Class II aaRS and biotin synthetases"/>
    <property type="match status" value="1"/>
</dbReference>
<dbReference type="Gene3D" id="3.30.930.10">
    <property type="entry name" value="Bira Bifunctional Protein, Domain 2"/>
    <property type="match status" value="1"/>
</dbReference>
<dbReference type="PANTHER" id="PTHR12835:SF5">
    <property type="entry name" value="BIOTIN--PROTEIN LIGASE"/>
    <property type="match status" value="1"/>
</dbReference>
<dbReference type="Proteomes" id="UP000326331">
    <property type="component" value="Chromosome"/>
</dbReference>
<dbReference type="EC" id="6.3.4.15" evidence="5"/>
<keyword evidence="4" id="KW-0092">Biotin</keyword>
<evidence type="ECO:0000259" key="6">
    <source>
        <dbReference type="PROSITE" id="PS51733"/>
    </source>
</evidence>
<dbReference type="PANTHER" id="PTHR12835">
    <property type="entry name" value="BIOTIN PROTEIN LIGASE"/>
    <property type="match status" value="1"/>
</dbReference>
<dbReference type="InterPro" id="IPR003142">
    <property type="entry name" value="BPL_C"/>
</dbReference>
<dbReference type="CDD" id="cd16442">
    <property type="entry name" value="BPL"/>
    <property type="match status" value="1"/>
</dbReference>
<dbReference type="Pfam" id="PF03099">
    <property type="entry name" value="BPL_LplA_LipB"/>
    <property type="match status" value="1"/>
</dbReference>
<dbReference type="EMBL" id="CP042829">
    <property type="protein sequence ID" value="QFG04043.1"/>
    <property type="molecule type" value="Genomic_DNA"/>
</dbReference>
<evidence type="ECO:0000256" key="4">
    <source>
        <dbReference type="ARBA" id="ARBA00023267"/>
    </source>
</evidence>
<evidence type="ECO:0000256" key="5">
    <source>
        <dbReference type="ARBA" id="ARBA00024227"/>
    </source>
</evidence>
<proteinExistence type="predicted"/>
<dbReference type="GO" id="GO:0004077">
    <property type="term" value="F:biotin--[biotin carboxyl-carrier protein] ligase activity"/>
    <property type="evidence" value="ECO:0007669"/>
    <property type="project" value="UniProtKB-EC"/>
</dbReference>
<dbReference type="InterPro" id="IPR045864">
    <property type="entry name" value="aa-tRNA-synth_II/BPL/LPL"/>
</dbReference>
<accession>A0ABX6C4P6</accession>
<name>A0ABX6C4P6_9CHLR</name>